<reference evidence="1" key="1">
    <citation type="submission" date="2021-06" db="EMBL/GenBank/DDBJ databases">
        <authorList>
            <person name="Kallberg Y."/>
            <person name="Tangrot J."/>
            <person name="Rosling A."/>
        </authorList>
    </citation>
    <scope>NUCLEOTIDE SEQUENCE</scope>
    <source>
        <strain evidence="1">CL356</strain>
    </source>
</reference>
<accession>A0ACA9LPK9</accession>
<feature type="non-terminal residue" evidence="1">
    <location>
        <position position="1"/>
    </location>
</feature>
<organism evidence="1 2">
    <name type="scientific">Acaulospora colombiana</name>
    <dbReference type="NCBI Taxonomy" id="27376"/>
    <lineage>
        <taxon>Eukaryota</taxon>
        <taxon>Fungi</taxon>
        <taxon>Fungi incertae sedis</taxon>
        <taxon>Mucoromycota</taxon>
        <taxon>Glomeromycotina</taxon>
        <taxon>Glomeromycetes</taxon>
        <taxon>Diversisporales</taxon>
        <taxon>Acaulosporaceae</taxon>
        <taxon>Acaulospora</taxon>
    </lineage>
</organism>
<sequence>IRVELTAGGGGNKSVARRKKLEEKKKKLSEERRRIHETYIAPTKSKSSNEDGKTSDTKLSEKIDGNLGKLVMVKKPRRLKGSNAVKPNKIRNFGG</sequence>
<keyword evidence="2" id="KW-1185">Reference proteome</keyword>
<comment type="caution">
    <text evidence="1">The sequence shown here is derived from an EMBL/GenBank/DDBJ whole genome shotgun (WGS) entry which is preliminary data.</text>
</comment>
<dbReference type="EMBL" id="CAJVPT010007202">
    <property type="protein sequence ID" value="CAG8538663.1"/>
    <property type="molecule type" value="Genomic_DNA"/>
</dbReference>
<gene>
    <name evidence="1" type="ORF">ACOLOM_LOCUS4380</name>
</gene>
<protein>
    <submittedName>
        <fullName evidence="1">7914_t:CDS:1</fullName>
    </submittedName>
</protein>
<name>A0ACA9LPK9_9GLOM</name>
<proteinExistence type="predicted"/>
<evidence type="ECO:0000313" key="1">
    <source>
        <dbReference type="EMBL" id="CAG8538663.1"/>
    </source>
</evidence>
<dbReference type="Proteomes" id="UP000789525">
    <property type="component" value="Unassembled WGS sequence"/>
</dbReference>
<evidence type="ECO:0000313" key="2">
    <source>
        <dbReference type="Proteomes" id="UP000789525"/>
    </source>
</evidence>